<dbReference type="InterPro" id="IPR006195">
    <property type="entry name" value="aa-tRNA-synth_II"/>
</dbReference>
<dbReference type="PROSITE" id="PS50862">
    <property type="entry name" value="AA_TRNA_LIGASE_II"/>
    <property type="match status" value="1"/>
</dbReference>
<keyword evidence="4 7" id="KW-0067">ATP-binding</keyword>
<dbReference type="Gene3D" id="3.30.930.10">
    <property type="entry name" value="Bira Bifunctional Protein, Domain 2"/>
    <property type="match status" value="1"/>
</dbReference>
<feature type="binding site" evidence="7">
    <location>
        <position position="489"/>
    </location>
    <ligand>
        <name>L-aspartate</name>
        <dbReference type="ChEBI" id="CHEBI:29991"/>
    </ligand>
</feature>
<feature type="site" description="Important for tRNA non-discrimination" evidence="7">
    <location>
        <position position="31"/>
    </location>
</feature>
<evidence type="ECO:0000313" key="10">
    <source>
        <dbReference type="Proteomes" id="UP001500729"/>
    </source>
</evidence>
<keyword evidence="6 7" id="KW-0030">Aminoacyl-tRNA synthetase</keyword>
<dbReference type="GO" id="GO:0016874">
    <property type="term" value="F:ligase activity"/>
    <property type="evidence" value="ECO:0007669"/>
    <property type="project" value="UniProtKB-KW"/>
</dbReference>
<name>A0ABN1DN55_SACER</name>
<dbReference type="CDD" id="cd04317">
    <property type="entry name" value="EcAspRS_like_N"/>
    <property type="match status" value="1"/>
</dbReference>
<dbReference type="InterPro" id="IPR012340">
    <property type="entry name" value="NA-bd_OB-fold"/>
</dbReference>
<keyword evidence="10" id="KW-1185">Reference proteome</keyword>
<dbReference type="InterPro" id="IPR029351">
    <property type="entry name" value="GAD_dom"/>
</dbReference>
<evidence type="ECO:0000256" key="1">
    <source>
        <dbReference type="ARBA" id="ARBA00006303"/>
    </source>
</evidence>
<comment type="similarity">
    <text evidence="1 7">Belongs to the class-II aminoacyl-tRNA synthetase family. Type 1 subfamily.</text>
</comment>
<dbReference type="InterPro" id="IPR004115">
    <property type="entry name" value="GAD-like_sf"/>
</dbReference>
<organism evidence="9 10">
    <name type="scientific">Saccharopolyspora erythraea</name>
    <name type="common">Streptomyces erythraeus</name>
    <dbReference type="NCBI Taxonomy" id="1836"/>
    <lineage>
        <taxon>Bacteria</taxon>
        <taxon>Bacillati</taxon>
        <taxon>Actinomycetota</taxon>
        <taxon>Actinomycetes</taxon>
        <taxon>Pseudonocardiales</taxon>
        <taxon>Pseudonocardiaceae</taxon>
        <taxon>Saccharopolyspora</taxon>
    </lineage>
</organism>
<dbReference type="InterPro" id="IPR002312">
    <property type="entry name" value="Asp/Asn-tRNA-synth_IIb"/>
</dbReference>
<gene>
    <name evidence="7 9" type="primary">aspS</name>
    <name evidence="9" type="ORF">GCM10009533_53230</name>
</gene>
<keyword evidence="3 7" id="KW-0547">Nucleotide-binding</keyword>
<proteinExistence type="inferred from homology"/>
<evidence type="ECO:0000256" key="2">
    <source>
        <dbReference type="ARBA" id="ARBA00022598"/>
    </source>
</evidence>
<evidence type="ECO:0000256" key="7">
    <source>
        <dbReference type="HAMAP-Rule" id="MF_00044"/>
    </source>
</evidence>
<feature type="domain" description="Aminoacyl-transfer RNA synthetases class-II family profile" evidence="8">
    <location>
        <begin position="139"/>
        <end position="555"/>
    </location>
</feature>
<dbReference type="InterPro" id="IPR004364">
    <property type="entry name" value="Aa-tRNA-synt_II"/>
</dbReference>
<keyword evidence="2 7" id="KW-0436">Ligase</keyword>
<dbReference type="NCBIfam" id="TIGR00459">
    <property type="entry name" value="aspS_bact"/>
    <property type="match status" value="1"/>
</dbReference>
<dbReference type="PANTHER" id="PTHR22594">
    <property type="entry name" value="ASPARTYL/LYSYL-TRNA SYNTHETASE"/>
    <property type="match status" value="1"/>
</dbReference>
<evidence type="ECO:0000256" key="5">
    <source>
        <dbReference type="ARBA" id="ARBA00022917"/>
    </source>
</evidence>
<dbReference type="InterPro" id="IPR047089">
    <property type="entry name" value="Asp-tRNA-ligase_1_N"/>
</dbReference>
<comment type="catalytic activity">
    <reaction evidence="7">
        <text>tRNA(Asx) + L-aspartate + ATP = L-aspartyl-tRNA(Asx) + AMP + diphosphate</text>
        <dbReference type="Rhea" id="RHEA:18349"/>
        <dbReference type="Rhea" id="RHEA-COMP:9710"/>
        <dbReference type="Rhea" id="RHEA-COMP:9711"/>
        <dbReference type="ChEBI" id="CHEBI:29991"/>
        <dbReference type="ChEBI" id="CHEBI:30616"/>
        <dbReference type="ChEBI" id="CHEBI:33019"/>
        <dbReference type="ChEBI" id="CHEBI:78442"/>
        <dbReference type="ChEBI" id="CHEBI:78516"/>
        <dbReference type="ChEBI" id="CHEBI:456215"/>
        <dbReference type="EC" id="6.1.1.23"/>
    </reaction>
</comment>
<dbReference type="PRINTS" id="PR01042">
    <property type="entry name" value="TRNASYNTHASP"/>
</dbReference>
<dbReference type="NCBIfam" id="NF001750">
    <property type="entry name" value="PRK00476.1"/>
    <property type="match status" value="1"/>
</dbReference>
<evidence type="ECO:0000256" key="3">
    <source>
        <dbReference type="ARBA" id="ARBA00022741"/>
    </source>
</evidence>
<dbReference type="EC" id="6.1.1.23" evidence="7"/>
<feature type="binding site" evidence="7">
    <location>
        <position position="172"/>
    </location>
    <ligand>
        <name>L-aspartate</name>
        <dbReference type="ChEBI" id="CHEBI:29991"/>
    </ligand>
</feature>
<dbReference type="SUPFAM" id="SSF50249">
    <property type="entry name" value="Nucleic acid-binding proteins"/>
    <property type="match status" value="1"/>
</dbReference>
<feature type="region of interest" description="Aspartate" evidence="7">
    <location>
        <begin position="196"/>
        <end position="199"/>
    </location>
</feature>
<dbReference type="InterPro" id="IPR004365">
    <property type="entry name" value="NA-bd_OB_tRNA"/>
</dbReference>
<keyword evidence="5 7" id="KW-0648">Protein biosynthesis</keyword>
<evidence type="ECO:0000256" key="4">
    <source>
        <dbReference type="ARBA" id="ARBA00022840"/>
    </source>
</evidence>
<reference evidence="9 10" key="1">
    <citation type="journal article" date="2019" name="Int. J. Syst. Evol. Microbiol.">
        <title>The Global Catalogue of Microorganisms (GCM) 10K type strain sequencing project: providing services to taxonomists for standard genome sequencing and annotation.</title>
        <authorList>
            <consortium name="The Broad Institute Genomics Platform"/>
            <consortium name="The Broad Institute Genome Sequencing Center for Infectious Disease"/>
            <person name="Wu L."/>
            <person name="Ma J."/>
        </authorList>
    </citation>
    <scope>NUCLEOTIDE SEQUENCE [LARGE SCALE GENOMIC DNA]</scope>
    <source>
        <strain evidence="9 10">JCM 10303</strain>
    </source>
</reference>
<protein>
    <recommendedName>
        <fullName evidence="7">Aspartate--tRNA(Asp/Asn) ligase</fullName>
        <ecNumber evidence="7">6.1.1.23</ecNumber>
    </recommendedName>
    <alternativeName>
        <fullName evidence="7">Aspartyl-tRNA synthetase</fullName>
        <shortName evidence="7">AspRS</shortName>
    </alternativeName>
    <alternativeName>
        <fullName evidence="7">Non-discriminating aspartyl-tRNA synthetase</fullName>
        <shortName evidence="7">ND-AspRS</shortName>
    </alternativeName>
</protein>
<comment type="subcellular location">
    <subcellularLocation>
        <location evidence="7">Cytoplasm</location>
    </subcellularLocation>
</comment>
<dbReference type="Gene3D" id="2.40.50.140">
    <property type="entry name" value="Nucleic acid-binding proteins"/>
    <property type="match status" value="1"/>
</dbReference>
<sequence length="606" mass="66920">MMRTHEAGSLRAGHAGQSVTLAGWVARRRDHGGVIFIDLRDASGVAQVVFREGEMAERAHRLRSEFCLRITGEVVRRPEGNENPEIGTGDIEVTATELEVLSESAPLPFPLDEHLEVGEETRLRHRYLDLRRNGPAKAMRMRSEVNRIARDVLHGRDFVEVETPTMTRSTPEGARDFLIPARLQPGNWYALPQSPQLFKQLLMVGGLERYFQIARCYRDEDFRADRQPEFTQLDIEMSFVDQDDVIELGEEIISALWRETAGHEIPRPIQRMTYADAMARFGTDKPDLRFGLELTEMTEYFADTPFRVFRAPYVGAVVMPGGADQPRRQLDAWQDWAKQRGAKGLAYVLVGQDGTLSGPVAKNLSDGERDGLVKAVGAAPGDCVFFAAGDRSSSRALLGAARLEIGERCGLIDHDAWSFVWVVDAPMFESIDDTDDVAVGSGRWTAVHHPFTSPNADWVDNFESDPANALAWAYDIVCNGNEIGGGSIRIHRSDVQKRVFELLGISEEQAQDKFGFLLEAFKYGPPPHGGIAFGWDRICMLLAGADSLRDVIAFPKSGGGYDPLTGAPSPITVEQRKEAGVDAKPAAKVGDESISVFPPGVVEKQG</sequence>
<dbReference type="InterPro" id="IPR045864">
    <property type="entry name" value="aa-tRNA-synth_II/BPL/LPL"/>
</dbReference>
<dbReference type="Gene3D" id="3.30.1360.30">
    <property type="entry name" value="GAD-like domain"/>
    <property type="match status" value="1"/>
</dbReference>
<dbReference type="PANTHER" id="PTHR22594:SF5">
    <property type="entry name" value="ASPARTATE--TRNA LIGASE, MITOCHONDRIAL"/>
    <property type="match status" value="1"/>
</dbReference>
<dbReference type="SUPFAM" id="SSF55681">
    <property type="entry name" value="Class II aaRS and biotin synthetases"/>
    <property type="match status" value="1"/>
</dbReference>
<dbReference type="Pfam" id="PF01336">
    <property type="entry name" value="tRNA_anti-codon"/>
    <property type="match status" value="1"/>
</dbReference>
<evidence type="ECO:0000259" key="8">
    <source>
        <dbReference type="PROSITE" id="PS50862"/>
    </source>
</evidence>
<accession>A0ABN1DN55</accession>
<dbReference type="Pfam" id="PF02938">
    <property type="entry name" value="GAD"/>
    <property type="match status" value="1"/>
</dbReference>
<dbReference type="CDD" id="cd00777">
    <property type="entry name" value="AspRS_core"/>
    <property type="match status" value="1"/>
</dbReference>
<dbReference type="InterPro" id="IPR047090">
    <property type="entry name" value="AspRS_core"/>
</dbReference>
<feature type="binding site" evidence="7">
    <location>
        <position position="218"/>
    </location>
    <ligand>
        <name>L-aspartate</name>
        <dbReference type="ChEBI" id="CHEBI:29991"/>
    </ligand>
</feature>
<dbReference type="RefSeq" id="WP_011873543.1">
    <property type="nucleotide sequence ID" value="NZ_BAAAGS010000044.1"/>
</dbReference>
<feature type="binding site" evidence="7">
    <location>
        <position position="227"/>
    </location>
    <ligand>
        <name>ATP</name>
        <dbReference type="ChEBI" id="CHEBI:30616"/>
    </ligand>
</feature>
<dbReference type="SUPFAM" id="SSF55261">
    <property type="entry name" value="GAD domain-like"/>
    <property type="match status" value="1"/>
</dbReference>
<comment type="subunit">
    <text evidence="7">Homodimer.</text>
</comment>
<keyword evidence="7" id="KW-0963">Cytoplasm</keyword>
<comment type="caution">
    <text evidence="9">The sequence shown here is derived from an EMBL/GenBank/DDBJ whole genome shotgun (WGS) entry which is preliminary data.</text>
</comment>
<dbReference type="Pfam" id="PF00152">
    <property type="entry name" value="tRNA-synt_2"/>
    <property type="match status" value="1"/>
</dbReference>
<comment type="function">
    <text evidence="7">Aspartyl-tRNA synthetase with relaxed tRNA specificity since it is able to aspartylate not only its cognate tRNA(Asp) but also tRNA(Asn). Reaction proceeds in two steps: L-aspartate is first activated by ATP to form Asp-AMP and then transferred to the acceptor end of tRNA(Asp/Asn).</text>
</comment>
<dbReference type="Proteomes" id="UP001500729">
    <property type="component" value="Unassembled WGS sequence"/>
</dbReference>
<dbReference type="EMBL" id="BAAAGS010000044">
    <property type="protein sequence ID" value="GAA0547868.1"/>
    <property type="molecule type" value="Genomic_DNA"/>
</dbReference>
<feature type="binding site" evidence="7">
    <location>
        <begin position="218"/>
        <end position="220"/>
    </location>
    <ligand>
        <name>ATP</name>
        <dbReference type="ChEBI" id="CHEBI:30616"/>
    </ligand>
</feature>
<feature type="site" description="Important for tRNA non-discrimination" evidence="7">
    <location>
        <position position="80"/>
    </location>
</feature>
<feature type="binding site" evidence="7">
    <location>
        <begin position="534"/>
        <end position="537"/>
    </location>
    <ligand>
        <name>ATP</name>
        <dbReference type="ChEBI" id="CHEBI:30616"/>
    </ligand>
</feature>
<evidence type="ECO:0000256" key="6">
    <source>
        <dbReference type="ARBA" id="ARBA00023146"/>
    </source>
</evidence>
<dbReference type="InterPro" id="IPR004524">
    <property type="entry name" value="Asp-tRNA-ligase_1"/>
</dbReference>
<feature type="binding site" evidence="7">
    <location>
        <position position="448"/>
    </location>
    <ligand>
        <name>L-aspartate</name>
        <dbReference type="ChEBI" id="CHEBI:29991"/>
    </ligand>
</feature>
<evidence type="ECO:0000313" key="9">
    <source>
        <dbReference type="EMBL" id="GAA0547868.1"/>
    </source>
</evidence>
<dbReference type="HAMAP" id="MF_00044">
    <property type="entry name" value="Asp_tRNA_synth_type1"/>
    <property type="match status" value="1"/>
</dbReference>
<feature type="binding site" evidence="7">
    <location>
        <position position="482"/>
    </location>
    <ligand>
        <name>ATP</name>
        <dbReference type="ChEBI" id="CHEBI:30616"/>
    </ligand>
</feature>